<evidence type="ECO:0000313" key="1">
    <source>
        <dbReference type="EMBL" id="KAI5657278.1"/>
    </source>
</evidence>
<dbReference type="EMBL" id="CM044706">
    <property type="protein sequence ID" value="KAI5657278.1"/>
    <property type="molecule type" value="Genomic_DNA"/>
</dbReference>
<sequence length="325" mass="36576">MTIILLKSVRDVYRMAGRYIVHTRCEHSFKFQGSGSCSYEAVTLIEKTITTKEKKSDSLLDKSNFPAIVSEEASIAIETEQDASVHTTSGEKSTHNSSELQEEIGSGATRHTASSEKDHGWSQVLDGEGTEPALGESIPKKKGFLMNQISLEEASRTLRTIHLIDSKADAVLKPWKRLTESPSNRFVLLYSSVLWTSWIILVLGHDYFIKYYRNSAQISIKIVDKEYSASVLDNSQNSNLDIPGELSMNELEVPFVLENGNSVEKAEACTKEHNDICNMLRKKHDEAKEILVRATVNNNKLLMLKHPLYEEKISFKPVVDFLSFC</sequence>
<protein>
    <submittedName>
        <fullName evidence="1">Uncharacterized protein</fullName>
    </submittedName>
</protein>
<organism evidence="1 2">
    <name type="scientific">Catharanthus roseus</name>
    <name type="common">Madagascar periwinkle</name>
    <name type="synonym">Vinca rosea</name>
    <dbReference type="NCBI Taxonomy" id="4058"/>
    <lineage>
        <taxon>Eukaryota</taxon>
        <taxon>Viridiplantae</taxon>
        <taxon>Streptophyta</taxon>
        <taxon>Embryophyta</taxon>
        <taxon>Tracheophyta</taxon>
        <taxon>Spermatophyta</taxon>
        <taxon>Magnoliopsida</taxon>
        <taxon>eudicotyledons</taxon>
        <taxon>Gunneridae</taxon>
        <taxon>Pentapetalae</taxon>
        <taxon>asterids</taxon>
        <taxon>lamiids</taxon>
        <taxon>Gentianales</taxon>
        <taxon>Apocynaceae</taxon>
        <taxon>Rauvolfioideae</taxon>
        <taxon>Vinceae</taxon>
        <taxon>Catharanthinae</taxon>
        <taxon>Catharanthus</taxon>
    </lineage>
</organism>
<gene>
    <name evidence="1" type="ORF">M9H77_26071</name>
</gene>
<comment type="caution">
    <text evidence="1">The sequence shown here is derived from an EMBL/GenBank/DDBJ whole genome shotgun (WGS) entry which is preliminary data.</text>
</comment>
<proteinExistence type="predicted"/>
<keyword evidence="2" id="KW-1185">Reference proteome</keyword>
<reference evidence="2" key="1">
    <citation type="journal article" date="2023" name="Nat. Plants">
        <title>Single-cell RNA sequencing provides a high-resolution roadmap for understanding the multicellular compartmentation of specialized metabolism.</title>
        <authorList>
            <person name="Sun S."/>
            <person name="Shen X."/>
            <person name="Li Y."/>
            <person name="Li Y."/>
            <person name="Wang S."/>
            <person name="Li R."/>
            <person name="Zhang H."/>
            <person name="Shen G."/>
            <person name="Guo B."/>
            <person name="Wei J."/>
            <person name="Xu J."/>
            <person name="St-Pierre B."/>
            <person name="Chen S."/>
            <person name="Sun C."/>
        </authorList>
    </citation>
    <scope>NUCLEOTIDE SEQUENCE [LARGE SCALE GENOMIC DNA]</scope>
</reference>
<name>A0ACC0ACW2_CATRO</name>
<evidence type="ECO:0000313" key="2">
    <source>
        <dbReference type="Proteomes" id="UP001060085"/>
    </source>
</evidence>
<dbReference type="Proteomes" id="UP001060085">
    <property type="component" value="Linkage Group LG06"/>
</dbReference>
<accession>A0ACC0ACW2</accession>